<evidence type="ECO:0000256" key="2">
    <source>
        <dbReference type="ARBA" id="ARBA00022771"/>
    </source>
</evidence>
<evidence type="ECO:0000256" key="1">
    <source>
        <dbReference type="ARBA" id="ARBA00022723"/>
    </source>
</evidence>
<dbReference type="OrthoDB" id="2122982at2759"/>
<name>A0A8H5CU98_9AGAR</name>
<keyword evidence="3" id="KW-0862">Zinc</keyword>
<dbReference type="EMBL" id="JAACJO010000030">
    <property type="protein sequence ID" value="KAF5346762.1"/>
    <property type="molecule type" value="Genomic_DNA"/>
</dbReference>
<keyword evidence="2" id="KW-0863">Zinc-finger</keyword>
<dbReference type="GO" id="GO:0008270">
    <property type="term" value="F:zinc ion binding"/>
    <property type="evidence" value="ECO:0007669"/>
    <property type="project" value="UniProtKB-KW"/>
</dbReference>
<dbReference type="InterPro" id="IPR043145">
    <property type="entry name" value="Znf_ZZ_sf"/>
</dbReference>
<gene>
    <name evidence="4" type="ORF">D9756_010357</name>
</gene>
<evidence type="ECO:0000313" key="5">
    <source>
        <dbReference type="Proteomes" id="UP000559027"/>
    </source>
</evidence>
<proteinExistence type="predicted"/>
<evidence type="ECO:0000313" key="4">
    <source>
        <dbReference type="EMBL" id="KAF5346762.1"/>
    </source>
</evidence>
<evidence type="ECO:0008006" key="6">
    <source>
        <dbReference type="Google" id="ProtNLM"/>
    </source>
</evidence>
<comment type="caution">
    <text evidence="4">The sequence shown here is derived from an EMBL/GenBank/DDBJ whole genome shotgun (WGS) entry which is preliminary data.</text>
</comment>
<reference evidence="4 5" key="1">
    <citation type="journal article" date="2020" name="ISME J.">
        <title>Uncovering the hidden diversity of litter-decomposition mechanisms in mushroom-forming fungi.</title>
        <authorList>
            <person name="Floudas D."/>
            <person name="Bentzer J."/>
            <person name="Ahren D."/>
            <person name="Johansson T."/>
            <person name="Persson P."/>
            <person name="Tunlid A."/>
        </authorList>
    </citation>
    <scope>NUCLEOTIDE SEQUENCE [LARGE SCALE GENOMIC DNA]</scope>
    <source>
        <strain evidence="4 5">CBS 146.42</strain>
    </source>
</reference>
<keyword evidence="5" id="KW-1185">Reference proteome</keyword>
<sequence>MLNAGRGRIERYLFPLLYLVLKRHLEVFRYACRSIVDDDEFTHLTTSLRSIFGVVRQRIDNLRVICRQVHLDFNAHLESFALGMFHDHNIHNFDAGFTYNYGPEPSLFMTWRDSSPSKDEATGYESRDAPKTAKPLLTSHFPGQIDVVDELMEWPCHSFDSHMFTGRMDGFWTGHLWTRKGNALAPSLLFGLTQLKIDFDSSDEQALGGHAITFLDKYAVQGHRRVADGAEEFDVLLRRPKMNGLSIRLIGRYVAKDETLEGNWMIIRRDEVGNSYGDRLFSLQPLQQDQPLPLTLTDQEDASTRTPHVDLESGPVETPGVRKFIFRRTPVEVAGFCRLPEEGMEYNANSRWRFLRDAVLHLVRSQLWSQNKIIAWSADRHKFLDLFTRQRLRRQGFSIPNPLGPEEQLEFYDLRYRLPPSNIKSCIASVIWTLERMPFHYSTYCDGCNQNILDIKFTCLTCLDPDMSNTFDLCVQCMDKRIERSGFVHTTDHTLMKCLRYTQPYSFSRHIREARSMTERLRKALTEASTCHTHDDKLELVETHETSSQMHLQMRCGCCTNLITIPFWACITCAPDTLICDDCETKGASLSSGLPNQPSHRPDHPLLRLHNLLQEQFKPKKIDSTVTIINDLEKSVEKSFMEMDARMAKLEGTVETRLKLFESLLQKIALQLNTAQGDM</sequence>
<dbReference type="Gene3D" id="3.30.60.90">
    <property type="match status" value="2"/>
</dbReference>
<dbReference type="SUPFAM" id="SSF57850">
    <property type="entry name" value="RING/U-box"/>
    <property type="match status" value="2"/>
</dbReference>
<dbReference type="AlphaFoldDB" id="A0A8H5CU98"/>
<organism evidence="4 5">
    <name type="scientific">Leucocoprinus leucothites</name>
    <dbReference type="NCBI Taxonomy" id="201217"/>
    <lineage>
        <taxon>Eukaryota</taxon>
        <taxon>Fungi</taxon>
        <taxon>Dikarya</taxon>
        <taxon>Basidiomycota</taxon>
        <taxon>Agaricomycotina</taxon>
        <taxon>Agaricomycetes</taxon>
        <taxon>Agaricomycetidae</taxon>
        <taxon>Agaricales</taxon>
        <taxon>Agaricineae</taxon>
        <taxon>Agaricaceae</taxon>
        <taxon>Leucocoprinus</taxon>
    </lineage>
</organism>
<dbReference type="Proteomes" id="UP000559027">
    <property type="component" value="Unassembled WGS sequence"/>
</dbReference>
<protein>
    <recommendedName>
        <fullName evidence="6">ZZ-type domain-containing protein</fullName>
    </recommendedName>
</protein>
<keyword evidence="1" id="KW-0479">Metal-binding</keyword>
<accession>A0A8H5CU98</accession>
<evidence type="ECO:0000256" key="3">
    <source>
        <dbReference type="ARBA" id="ARBA00022833"/>
    </source>
</evidence>